<keyword evidence="2" id="KW-1185">Reference proteome</keyword>
<proteinExistence type="predicted"/>
<organism evidence="2 3">
    <name type="scientific">Strongyloides venezuelensis</name>
    <name type="common">Threadworm</name>
    <dbReference type="NCBI Taxonomy" id="75913"/>
    <lineage>
        <taxon>Eukaryota</taxon>
        <taxon>Metazoa</taxon>
        <taxon>Ecdysozoa</taxon>
        <taxon>Nematoda</taxon>
        <taxon>Chromadorea</taxon>
        <taxon>Rhabditida</taxon>
        <taxon>Tylenchina</taxon>
        <taxon>Panagrolaimomorpha</taxon>
        <taxon>Strongyloidoidea</taxon>
        <taxon>Strongyloididae</taxon>
        <taxon>Strongyloides</taxon>
    </lineage>
</organism>
<dbReference type="InterPro" id="IPR014044">
    <property type="entry name" value="CAP_dom"/>
</dbReference>
<feature type="domain" description="SCP" evidence="1">
    <location>
        <begin position="63"/>
        <end position="118"/>
    </location>
</feature>
<dbReference type="SUPFAM" id="SSF55797">
    <property type="entry name" value="PR-1-like"/>
    <property type="match status" value="1"/>
</dbReference>
<dbReference type="WBParaSite" id="SVE_0895000.1">
    <property type="protein sequence ID" value="SVE_0895000.1"/>
    <property type="gene ID" value="SVE_0895000"/>
</dbReference>
<dbReference type="Proteomes" id="UP000035680">
    <property type="component" value="Unassembled WGS sequence"/>
</dbReference>
<dbReference type="Gene3D" id="3.40.33.10">
    <property type="entry name" value="CAP"/>
    <property type="match status" value="1"/>
</dbReference>
<evidence type="ECO:0000259" key="1">
    <source>
        <dbReference type="Pfam" id="PF00188"/>
    </source>
</evidence>
<dbReference type="InterPro" id="IPR035940">
    <property type="entry name" value="CAP_sf"/>
</dbReference>
<dbReference type="Pfam" id="PF00188">
    <property type="entry name" value="CAP"/>
    <property type="match status" value="1"/>
</dbReference>
<evidence type="ECO:0000313" key="3">
    <source>
        <dbReference type="WBParaSite" id="SVE_0895000.1"/>
    </source>
</evidence>
<reference evidence="2" key="1">
    <citation type="submission" date="2014-07" db="EMBL/GenBank/DDBJ databases">
        <authorList>
            <person name="Martin A.A"/>
            <person name="De Silva N."/>
        </authorList>
    </citation>
    <scope>NUCLEOTIDE SEQUENCE</scope>
</reference>
<dbReference type="AlphaFoldDB" id="A0A0K0FJ78"/>
<evidence type="ECO:0000313" key="2">
    <source>
        <dbReference type="Proteomes" id="UP000035680"/>
    </source>
</evidence>
<accession>A0A0K0FJ78</accession>
<name>A0A0K0FJ78_STRVS</name>
<reference evidence="3" key="2">
    <citation type="submission" date="2015-08" db="UniProtKB">
        <authorList>
            <consortium name="WormBaseParasite"/>
        </authorList>
    </citation>
    <scope>IDENTIFICATION</scope>
</reference>
<sequence length="190" mass="21665">MNPLISDNASKFQQSIGVLEIRFTNQTLKYFITFIILFTLFFQYHASENEEGNSNNGPEPLLLIDEGPNTLGAPFIDFKNPERFSVGGDFTQLIWRSTKKIGCGISYKAKTKEVIILCLLSPKVNIEGKFNENIPDKAQKLAEKRKDEMFSYMDKNSVASMFDILKLRKENKPLSLRTSGSENFEYEELG</sequence>
<protein>
    <submittedName>
        <fullName evidence="3">SCP domain-containing protein</fullName>
    </submittedName>
</protein>